<evidence type="ECO:0000313" key="10">
    <source>
        <dbReference type="EMBL" id="NMD98816.1"/>
    </source>
</evidence>
<accession>A0A848B5P8</accession>
<keyword evidence="4 8" id="KW-0812">Transmembrane</keyword>
<dbReference type="Proteomes" id="UP000543804">
    <property type="component" value="Unassembled WGS sequence"/>
</dbReference>
<feature type="transmembrane region" description="Helical" evidence="8">
    <location>
        <begin position="204"/>
        <end position="221"/>
    </location>
</feature>
<evidence type="ECO:0000256" key="4">
    <source>
        <dbReference type="ARBA" id="ARBA00022692"/>
    </source>
</evidence>
<name>A0A848B5P8_9FIRM</name>
<dbReference type="GO" id="GO:0009244">
    <property type="term" value="P:lipopolysaccharide core region biosynthetic process"/>
    <property type="evidence" value="ECO:0007669"/>
    <property type="project" value="TreeGrafter"/>
</dbReference>
<keyword evidence="3 10" id="KW-0808">Transferase</keyword>
<protein>
    <submittedName>
        <fullName evidence="10">Phosphoethanolamine transferase</fullName>
    </submittedName>
</protein>
<organism evidence="10 11">
    <name type="scientific">Selenomonas bovis</name>
    <dbReference type="NCBI Taxonomy" id="416586"/>
    <lineage>
        <taxon>Bacteria</taxon>
        <taxon>Bacillati</taxon>
        <taxon>Bacillota</taxon>
        <taxon>Negativicutes</taxon>
        <taxon>Selenomonadales</taxon>
        <taxon>Selenomonadaceae</taxon>
        <taxon>Selenomonas</taxon>
    </lineage>
</organism>
<dbReference type="PANTHER" id="PTHR30443:SF0">
    <property type="entry name" value="PHOSPHOETHANOLAMINE TRANSFERASE EPTA"/>
    <property type="match status" value="1"/>
</dbReference>
<gene>
    <name evidence="10" type="ORF">HF878_04860</name>
</gene>
<evidence type="ECO:0000256" key="3">
    <source>
        <dbReference type="ARBA" id="ARBA00022679"/>
    </source>
</evidence>
<sequence length="599" mass="67448">MIIRKKTFRCLELCLILCFLSLWLLPSFSIPCLTLCIGGIGGIVGYMLFPTRAFLQRWLVGTAFYASVLLLPMLTARTQAFPIELSLITLAFSMLLSSLVLCLLQLLASCGRNLLLCLVRFTAAVLFFFPPLLFWAYGLHTHALLSADTVLVILQTYPVEALQYLKDTLTPLHSGLLVVLLCLLYATASWFSRNCADTCPPPKRRYTALYLLLVCVLLPHTSNNLYVTVVNDTSEALKTQETFLQAAPTRQARLKELSQETRPGLFVLVIGESENRLHMSAYGYERDTTPWLRAKAADDDCLLFTNAYANYVSTAQALSYALTEKNQYMDLSLQDAATLPETARAAGIRTIMRSNQGKFGLYSTAVTAIEDECDDALWLHPQQFSNRGQERLNFRVEDGDIVKELKSIPIASTDRTLLILHLNGSHNPYPCRYPEDFHPFGTATITDQYDNTVAYNDKIMNQIYESVRWFPNFQCLIYLSDHSEGIDHGIMHDSNSYLPEMTYIPFYILASPAFRNAHQDQWATLASHRNAYFTNDLLYDLMCSLMGIQTGHMLPENDIARPEYDARPERFRTEHGKLAITPPAVAEPQGGQASFALAP</sequence>
<evidence type="ECO:0000256" key="1">
    <source>
        <dbReference type="ARBA" id="ARBA00004651"/>
    </source>
</evidence>
<dbReference type="InterPro" id="IPR058130">
    <property type="entry name" value="PEA_transf_C"/>
</dbReference>
<dbReference type="InterPro" id="IPR017850">
    <property type="entry name" value="Alkaline_phosphatase_core_sf"/>
</dbReference>
<feature type="transmembrane region" description="Helical" evidence="8">
    <location>
        <begin position="114"/>
        <end position="137"/>
    </location>
</feature>
<dbReference type="GO" id="GO:0005886">
    <property type="term" value="C:plasma membrane"/>
    <property type="evidence" value="ECO:0007669"/>
    <property type="project" value="UniProtKB-SubCell"/>
</dbReference>
<keyword evidence="2" id="KW-1003">Cell membrane</keyword>
<feature type="transmembrane region" description="Helical" evidence="8">
    <location>
        <begin position="172"/>
        <end position="192"/>
    </location>
</feature>
<keyword evidence="11" id="KW-1185">Reference proteome</keyword>
<evidence type="ECO:0000313" key="11">
    <source>
        <dbReference type="Proteomes" id="UP000543804"/>
    </source>
</evidence>
<evidence type="ECO:0000259" key="9">
    <source>
        <dbReference type="Pfam" id="PF00884"/>
    </source>
</evidence>
<dbReference type="CDD" id="cd16017">
    <property type="entry name" value="LptA"/>
    <property type="match status" value="1"/>
</dbReference>
<dbReference type="Gene3D" id="3.40.720.10">
    <property type="entry name" value="Alkaline Phosphatase, subunit A"/>
    <property type="match status" value="1"/>
</dbReference>
<comment type="caution">
    <text evidence="10">The sequence shown here is derived from an EMBL/GenBank/DDBJ whole genome shotgun (WGS) entry which is preliminary data.</text>
</comment>
<dbReference type="RefSeq" id="WP_170077364.1">
    <property type="nucleotide sequence ID" value="NZ_JABAFA010000011.1"/>
</dbReference>
<dbReference type="Pfam" id="PF00884">
    <property type="entry name" value="Sulfatase"/>
    <property type="match status" value="1"/>
</dbReference>
<dbReference type="PANTHER" id="PTHR30443">
    <property type="entry name" value="INNER MEMBRANE PROTEIN"/>
    <property type="match status" value="1"/>
</dbReference>
<keyword evidence="6 8" id="KW-0472">Membrane</keyword>
<evidence type="ECO:0000256" key="6">
    <source>
        <dbReference type="ARBA" id="ARBA00023136"/>
    </source>
</evidence>
<dbReference type="InterPro" id="IPR000917">
    <property type="entry name" value="Sulfatase_N"/>
</dbReference>
<feature type="transmembrane region" description="Helical" evidence="8">
    <location>
        <begin position="87"/>
        <end position="107"/>
    </location>
</feature>
<proteinExistence type="predicted"/>
<dbReference type="EMBL" id="JABAFA010000011">
    <property type="protein sequence ID" value="NMD98816.1"/>
    <property type="molecule type" value="Genomic_DNA"/>
</dbReference>
<dbReference type="InterPro" id="IPR040423">
    <property type="entry name" value="PEA_transferase"/>
</dbReference>
<dbReference type="AlphaFoldDB" id="A0A848B5P8"/>
<feature type="transmembrane region" description="Helical" evidence="8">
    <location>
        <begin position="58"/>
        <end position="75"/>
    </location>
</feature>
<dbReference type="SUPFAM" id="SSF53649">
    <property type="entry name" value="Alkaline phosphatase-like"/>
    <property type="match status" value="1"/>
</dbReference>
<evidence type="ECO:0000256" key="8">
    <source>
        <dbReference type="SAM" id="Phobius"/>
    </source>
</evidence>
<evidence type="ECO:0000256" key="5">
    <source>
        <dbReference type="ARBA" id="ARBA00022989"/>
    </source>
</evidence>
<comment type="subcellular location">
    <subcellularLocation>
        <location evidence="1">Cell membrane</location>
        <topology evidence="1">Multi-pass membrane protein</topology>
    </subcellularLocation>
</comment>
<keyword evidence="5 8" id="KW-1133">Transmembrane helix</keyword>
<feature type="region of interest" description="Disordered" evidence="7">
    <location>
        <begin position="580"/>
        <end position="599"/>
    </location>
</feature>
<feature type="transmembrane region" description="Helical" evidence="8">
    <location>
        <begin position="7"/>
        <end position="24"/>
    </location>
</feature>
<evidence type="ECO:0000256" key="2">
    <source>
        <dbReference type="ARBA" id="ARBA00022475"/>
    </source>
</evidence>
<evidence type="ECO:0000256" key="7">
    <source>
        <dbReference type="SAM" id="MobiDB-lite"/>
    </source>
</evidence>
<reference evidence="10 11" key="1">
    <citation type="submission" date="2020-04" db="EMBL/GenBank/DDBJ databases">
        <authorList>
            <person name="Hitch T.C.A."/>
            <person name="Wylensek D."/>
            <person name="Clavel T."/>
        </authorList>
    </citation>
    <scope>NUCLEOTIDE SEQUENCE [LARGE SCALE GENOMIC DNA]</scope>
    <source>
        <strain evidence="10 11">PG-130-P53-12</strain>
    </source>
</reference>
<dbReference type="GO" id="GO:0016776">
    <property type="term" value="F:phosphotransferase activity, phosphate group as acceptor"/>
    <property type="evidence" value="ECO:0007669"/>
    <property type="project" value="TreeGrafter"/>
</dbReference>
<feature type="domain" description="Sulfatase N-terminal" evidence="9">
    <location>
        <begin position="266"/>
        <end position="526"/>
    </location>
</feature>
<feature type="transmembrane region" description="Helical" evidence="8">
    <location>
        <begin position="30"/>
        <end position="49"/>
    </location>
</feature>